<gene>
    <name evidence="2" type="ORF">NDU88_006629</name>
</gene>
<proteinExistence type="predicted"/>
<feature type="region of interest" description="Disordered" evidence="1">
    <location>
        <begin position="1"/>
        <end position="47"/>
    </location>
</feature>
<sequence length="104" mass="11812">MAPTRSIPVLGGSKERDTPASDRPECVRRMREDVTDEASGARCSGEVDEDGVVSATWVLWHEHKNERSQHESENVENVECEVSGMWEAFVGEPLRRRDRDGMKR</sequence>
<name>A0AAV7QLA8_PLEWA</name>
<comment type="caution">
    <text evidence="2">The sequence shown here is derived from an EMBL/GenBank/DDBJ whole genome shotgun (WGS) entry which is preliminary data.</text>
</comment>
<protein>
    <submittedName>
        <fullName evidence="2">Uncharacterized protein</fullName>
    </submittedName>
</protein>
<evidence type="ECO:0000256" key="1">
    <source>
        <dbReference type="SAM" id="MobiDB-lite"/>
    </source>
</evidence>
<dbReference type="EMBL" id="JANPWB010000010">
    <property type="protein sequence ID" value="KAJ1140272.1"/>
    <property type="molecule type" value="Genomic_DNA"/>
</dbReference>
<dbReference type="Proteomes" id="UP001066276">
    <property type="component" value="Chromosome 6"/>
</dbReference>
<evidence type="ECO:0000313" key="2">
    <source>
        <dbReference type="EMBL" id="KAJ1140272.1"/>
    </source>
</evidence>
<reference evidence="2" key="1">
    <citation type="journal article" date="2022" name="bioRxiv">
        <title>Sequencing and chromosome-scale assembly of the giantPleurodeles waltlgenome.</title>
        <authorList>
            <person name="Brown T."/>
            <person name="Elewa A."/>
            <person name="Iarovenko S."/>
            <person name="Subramanian E."/>
            <person name="Araus A.J."/>
            <person name="Petzold A."/>
            <person name="Susuki M."/>
            <person name="Suzuki K.-i.T."/>
            <person name="Hayashi T."/>
            <person name="Toyoda A."/>
            <person name="Oliveira C."/>
            <person name="Osipova E."/>
            <person name="Leigh N.D."/>
            <person name="Simon A."/>
            <person name="Yun M.H."/>
        </authorList>
    </citation>
    <scope>NUCLEOTIDE SEQUENCE</scope>
    <source>
        <strain evidence="2">20211129_DDA</strain>
        <tissue evidence="2">Liver</tissue>
    </source>
</reference>
<accession>A0AAV7QLA8</accession>
<evidence type="ECO:0000313" key="3">
    <source>
        <dbReference type="Proteomes" id="UP001066276"/>
    </source>
</evidence>
<organism evidence="2 3">
    <name type="scientific">Pleurodeles waltl</name>
    <name type="common">Iberian ribbed newt</name>
    <dbReference type="NCBI Taxonomy" id="8319"/>
    <lineage>
        <taxon>Eukaryota</taxon>
        <taxon>Metazoa</taxon>
        <taxon>Chordata</taxon>
        <taxon>Craniata</taxon>
        <taxon>Vertebrata</taxon>
        <taxon>Euteleostomi</taxon>
        <taxon>Amphibia</taxon>
        <taxon>Batrachia</taxon>
        <taxon>Caudata</taxon>
        <taxon>Salamandroidea</taxon>
        <taxon>Salamandridae</taxon>
        <taxon>Pleurodelinae</taxon>
        <taxon>Pleurodeles</taxon>
    </lineage>
</organism>
<dbReference type="AlphaFoldDB" id="A0AAV7QLA8"/>
<feature type="compositionally biased region" description="Basic and acidic residues" evidence="1">
    <location>
        <begin position="13"/>
        <end position="33"/>
    </location>
</feature>
<keyword evidence="3" id="KW-1185">Reference proteome</keyword>